<dbReference type="EMBL" id="CP054929">
    <property type="protein sequence ID" value="QKW51461.1"/>
    <property type="molecule type" value="Genomic_DNA"/>
</dbReference>
<dbReference type="SUPFAM" id="SSF55729">
    <property type="entry name" value="Acyl-CoA N-acyltransferases (Nat)"/>
    <property type="match status" value="1"/>
</dbReference>
<dbReference type="InterPro" id="IPR016181">
    <property type="entry name" value="Acyl_CoA_acyltransferase"/>
</dbReference>
<dbReference type="Gene3D" id="3.40.630.30">
    <property type="match status" value="1"/>
</dbReference>
<evidence type="ECO:0000313" key="2">
    <source>
        <dbReference type="EMBL" id="QKW51461.1"/>
    </source>
</evidence>
<organism evidence="2 3">
    <name type="scientific">Streptomyces buecherae</name>
    <dbReference type="NCBI Taxonomy" id="2763006"/>
    <lineage>
        <taxon>Bacteria</taxon>
        <taxon>Bacillati</taxon>
        <taxon>Actinomycetota</taxon>
        <taxon>Actinomycetes</taxon>
        <taxon>Kitasatosporales</taxon>
        <taxon>Streptomycetaceae</taxon>
        <taxon>Streptomyces</taxon>
    </lineage>
</organism>
<accession>A0A7H8NAL3</accession>
<name>A0A7H8NAL3_9ACTN</name>
<dbReference type="Pfam" id="PF00583">
    <property type="entry name" value="Acetyltransf_1"/>
    <property type="match status" value="1"/>
</dbReference>
<feature type="domain" description="N-acetyltransferase" evidence="1">
    <location>
        <begin position="7"/>
        <end position="184"/>
    </location>
</feature>
<keyword evidence="3" id="KW-1185">Reference proteome</keyword>
<proteinExistence type="predicted"/>
<protein>
    <submittedName>
        <fullName evidence="2">GNAT family N-acetyltransferase</fullName>
    </submittedName>
</protein>
<dbReference type="Proteomes" id="UP000509303">
    <property type="component" value="Chromosome"/>
</dbReference>
<keyword evidence="2" id="KW-0808">Transferase</keyword>
<sequence length="188" mass="21198">MTPQSSVHVERMNGDAAARAEEAFTLVYAEAFAEPPYEKTVRDVEANLRRFRSQVRKATFRAALARSVEGEPVGIAYGYPLSASTGWWDRLTTPVADEVRREDGHRTFGLIELAVRTRWRRQGVAKRLHETILSNATEERVLLNARPDVPAAQAAYRSWGYEKVGEAYPWDGAALHDVMLLELRKSTP</sequence>
<dbReference type="AlphaFoldDB" id="A0A7H8NAL3"/>
<dbReference type="PROSITE" id="PS51186">
    <property type="entry name" value="GNAT"/>
    <property type="match status" value="1"/>
</dbReference>
<evidence type="ECO:0000313" key="3">
    <source>
        <dbReference type="Proteomes" id="UP000509303"/>
    </source>
</evidence>
<dbReference type="GO" id="GO:0016747">
    <property type="term" value="F:acyltransferase activity, transferring groups other than amino-acyl groups"/>
    <property type="evidence" value="ECO:0007669"/>
    <property type="project" value="InterPro"/>
</dbReference>
<reference evidence="2 3" key="1">
    <citation type="submission" date="2020-06" db="EMBL/GenBank/DDBJ databases">
        <title>Genome mining for natural products.</title>
        <authorList>
            <person name="Zhang B."/>
            <person name="Shi J."/>
            <person name="Ge H."/>
        </authorList>
    </citation>
    <scope>NUCLEOTIDE SEQUENCE [LARGE SCALE GENOMIC DNA]</scope>
    <source>
        <strain evidence="2 3">NA00687</strain>
    </source>
</reference>
<evidence type="ECO:0000259" key="1">
    <source>
        <dbReference type="PROSITE" id="PS51186"/>
    </source>
</evidence>
<gene>
    <name evidence="2" type="ORF">HUT08_20115</name>
</gene>
<dbReference type="InterPro" id="IPR000182">
    <property type="entry name" value="GNAT_dom"/>
</dbReference>